<feature type="transmembrane region" description="Helical" evidence="2">
    <location>
        <begin position="30"/>
        <end position="48"/>
    </location>
</feature>
<keyword evidence="4" id="KW-1185">Reference proteome</keyword>
<dbReference type="RefSeq" id="WP_336538959.1">
    <property type="nucleotide sequence ID" value="NZ_JBBAYL010000014.1"/>
</dbReference>
<dbReference type="InterPro" id="IPR008910">
    <property type="entry name" value="MSC_TM_helix"/>
</dbReference>
<feature type="transmembrane region" description="Helical" evidence="2">
    <location>
        <begin position="119"/>
        <end position="144"/>
    </location>
</feature>
<feature type="transmembrane region" description="Helical" evidence="2">
    <location>
        <begin position="87"/>
        <end position="107"/>
    </location>
</feature>
<feature type="transmembrane region" description="Helical" evidence="2">
    <location>
        <begin position="156"/>
        <end position="175"/>
    </location>
</feature>
<keyword evidence="2" id="KW-1133">Transmembrane helix</keyword>
<evidence type="ECO:0000256" key="2">
    <source>
        <dbReference type="SAM" id="Phobius"/>
    </source>
</evidence>
<feature type="transmembrane region" description="Helical" evidence="2">
    <location>
        <begin position="187"/>
        <end position="208"/>
    </location>
</feature>
<keyword evidence="2" id="KW-0472">Membrane</keyword>
<dbReference type="EMBL" id="JBBAYM010000014">
    <property type="protein sequence ID" value="MEI5611892.1"/>
    <property type="molecule type" value="Genomic_DNA"/>
</dbReference>
<feature type="region of interest" description="Disordered" evidence="1">
    <location>
        <begin position="244"/>
        <end position="271"/>
    </location>
</feature>
<dbReference type="Proteomes" id="UP001365781">
    <property type="component" value="Unassembled WGS sequence"/>
</dbReference>
<dbReference type="Pfam" id="PF05552">
    <property type="entry name" value="MS_channel_1st_1"/>
    <property type="match status" value="2"/>
</dbReference>
<accession>A0ABU8GFD0</accession>
<feature type="compositionally biased region" description="Basic and acidic residues" evidence="1">
    <location>
        <begin position="244"/>
        <end position="255"/>
    </location>
</feature>
<organism evidence="3 4">
    <name type="scientific">Streptomyces brasiliscabiei</name>
    <dbReference type="NCBI Taxonomy" id="2736302"/>
    <lineage>
        <taxon>Bacteria</taxon>
        <taxon>Bacillati</taxon>
        <taxon>Actinomycetota</taxon>
        <taxon>Actinomycetes</taxon>
        <taxon>Kitasatosporales</taxon>
        <taxon>Streptomycetaceae</taxon>
        <taxon>Streptomyces</taxon>
    </lineage>
</organism>
<proteinExistence type="predicted"/>
<gene>
    <name evidence="3" type="ORF">WB403_22280</name>
</gene>
<reference evidence="3 4" key="1">
    <citation type="submission" date="2024-03" db="EMBL/GenBank/DDBJ databases">
        <title>First Report of Pectobacterium brasiliscabiei causing potato scab in china.</title>
        <authorList>
            <person name="Handique U."/>
        </authorList>
    </citation>
    <scope>NUCLEOTIDE SEQUENCE [LARGE SCALE GENOMIC DNA]</scope>
    <source>
        <strain evidence="3 4">ZRIMU1503</strain>
    </source>
</reference>
<comment type="caution">
    <text evidence="3">The sequence shown here is derived from an EMBL/GenBank/DDBJ whole genome shotgun (WGS) entry which is preliminary data.</text>
</comment>
<evidence type="ECO:0000313" key="4">
    <source>
        <dbReference type="Proteomes" id="UP001365781"/>
    </source>
</evidence>
<evidence type="ECO:0000256" key="1">
    <source>
        <dbReference type="SAM" id="MobiDB-lite"/>
    </source>
</evidence>
<name>A0ABU8GFD0_9ACTN</name>
<keyword evidence="2" id="KW-0812">Transmembrane</keyword>
<protein>
    <submittedName>
        <fullName evidence="3">Uncharacterized protein</fullName>
    </submittedName>
</protein>
<evidence type="ECO:0000313" key="3">
    <source>
        <dbReference type="EMBL" id="MEI5611892.1"/>
    </source>
</evidence>
<dbReference type="Gene3D" id="1.10.287.1260">
    <property type="match status" value="1"/>
</dbReference>
<sequence>MVSLSVDVSVDLTRGLNDAWSKVAQFAPKLAAFLVILVVGWLVAKLVARVLDRLLRRLGSERLSERAGTSRLLRDSSYDLTGILRRVVYYALMLMTLQFALGVFGANPVSALLNDIVAWLPRAVVAVVLVVVAMAVANAVRGIVGGALASLSYGRTLATGVWACVVGLGVIAALGQAQIAQDVTRPVLYAALGTVAGILVVGVGGGLIGPMRQRWERMLTTVERETVQARGSVAAYRAGREEALRGGAEGRERVGAEVAAGPGSPRRSADI</sequence>